<dbReference type="NCBIfam" id="TIGR01671">
    <property type="entry name" value="phage_TIGR01671"/>
    <property type="match status" value="1"/>
</dbReference>
<evidence type="ECO:0000313" key="3">
    <source>
        <dbReference type="EMBL" id="ENZ63530.1"/>
    </source>
</evidence>
<dbReference type="InterPro" id="IPR010024">
    <property type="entry name" value="CHP16711"/>
</dbReference>
<gene>
    <name evidence="3" type="ORF">HMPREF1083_02832</name>
    <name evidence="2" type="ORF">HMPREF1083_05729</name>
</gene>
<accession>R0AZY4</accession>
<dbReference type="InterPro" id="IPR019096">
    <property type="entry name" value="YopX_protein"/>
</dbReference>
<reference evidence="2" key="1">
    <citation type="submission" date="2013-01" db="EMBL/GenBank/DDBJ databases">
        <title>The Genome Sequence of Clostridium clostridioforme 90A6.</title>
        <authorList>
            <consortium name="The Broad Institute Genome Sequencing Platform"/>
            <person name="Earl A."/>
            <person name="Ward D."/>
            <person name="Feldgarden M."/>
            <person name="Gevers D."/>
            <person name="Courvalin P."/>
            <person name="Lambert T."/>
            <person name="Walker B."/>
            <person name="Young S.K."/>
            <person name="Zeng Q."/>
            <person name="Gargeya S."/>
            <person name="Fitzgerald M."/>
            <person name="Haas B."/>
            <person name="Abouelleil A."/>
            <person name="Alvarado L."/>
            <person name="Arachchi H.M."/>
            <person name="Berlin A.M."/>
            <person name="Chapman S.B."/>
            <person name="Dewar J."/>
            <person name="Goldberg J."/>
            <person name="Griggs A."/>
            <person name="Gujja S."/>
            <person name="Hansen M."/>
            <person name="Howarth C."/>
            <person name="Imamovic A."/>
            <person name="Larimer J."/>
            <person name="McCowan C."/>
            <person name="Murphy C."/>
            <person name="Neiman D."/>
            <person name="Pearson M."/>
            <person name="Priest M."/>
            <person name="Roberts A."/>
            <person name="Saif S."/>
            <person name="Shea T."/>
            <person name="Sisk P."/>
            <person name="Sykes S."/>
            <person name="Wortman J."/>
            <person name="Nusbaum C."/>
            <person name="Birren B."/>
        </authorList>
    </citation>
    <scope>NUCLEOTIDE SEQUENCE [LARGE SCALE GENOMIC DNA]</scope>
    <source>
        <strain evidence="2">90A6</strain>
    </source>
</reference>
<dbReference type="EMBL" id="AGYL01000068">
    <property type="protein sequence ID" value="ENZ57701.1"/>
    <property type="molecule type" value="Genomic_DNA"/>
</dbReference>
<dbReference type="RefSeq" id="WP_002585328.1">
    <property type="nucleotide sequence ID" value="NZ_KB851032.1"/>
</dbReference>
<dbReference type="Gene3D" id="2.30.30.290">
    <property type="entry name" value="YopX-like domains"/>
    <property type="match status" value="1"/>
</dbReference>
<keyword evidence="4" id="KW-1185">Reference proteome</keyword>
<evidence type="ECO:0000313" key="2">
    <source>
        <dbReference type="EMBL" id="ENZ57701.1"/>
    </source>
</evidence>
<comment type="caution">
    <text evidence="2">The sequence shown here is derived from an EMBL/GenBank/DDBJ whole genome shotgun (WGS) entry which is preliminary data.</text>
</comment>
<dbReference type="Pfam" id="PF09643">
    <property type="entry name" value="YopX"/>
    <property type="match status" value="1"/>
</dbReference>
<evidence type="ECO:0000313" key="4">
    <source>
        <dbReference type="Proteomes" id="UP000013180"/>
    </source>
</evidence>
<dbReference type="SUPFAM" id="SSF159006">
    <property type="entry name" value="YopX-like"/>
    <property type="match status" value="1"/>
</dbReference>
<feature type="domain" description="YopX protein" evidence="1">
    <location>
        <begin position="46"/>
        <end position="136"/>
    </location>
</feature>
<protein>
    <recommendedName>
        <fullName evidence="1">YopX protein domain-containing protein</fullName>
    </recommendedName>
</protein>
<dbReference type="AlphaFoldDB" id="R0AZY4"/>
<name>R0AZY4_9FIRM</name>
<dbReference type="HOGENOM" id="CLU_107462_2_0_9"/>
<dbReference type="InterPro" id="IPR023385">
    <property type="entry name" value="YopX-like_C"/>
</dbReference>
<dbReference type="EMBL" id="AGYL01000023">
    <property type="protein sequence ID" value="ENZ63530.1"/>
    <property type="molecule type" value="Genomic_DNA"/>
</dbReference>
<dbReference type="Proteomes" id="UP000013180">
    <property type="component" value="Unassembled WGS sequence"/>
</dbReference>
<evidence type="ECO:0000259" key="1">
    <source>
        <dbReference type="Pfam" id="PF09643"/>
    </source>
</evidence>
<dbReference type="PATRIC" id="fig|999406.3.peg.3045"/>
<sequence length="140" mass="16618">MDRYSFKAKRLDNGEWETGFYVKCRGHHYILPVYDDGHGYDERYAEWVEIVPETVCQYTGLQDKNVQKIWENDIVRTSRYGKDDGKGHNFAGFDAFSVRWNDGGFALFSKWRRFNLRSDLNEYEIIGNIFDNPDLLTRQN</sequence>
<proteinExistence type="predicted"/>
<organism evidence="2 4">
    <name type="scientific">[Clostridium] clostridioforme 90A6</name>
    <dbReference type="NCBI Taxonomy" id="999406"/>
    <lineage>
        <taxon>Bacteria</taxon>
        <taxon>Bacillati</taxon>
        <taxon>Bacillota</taxon>
        <taxon>Clostridia</taxon>
        <taxon>Lachnospirales</taxon>
        <taxon>Lachnospiraceae</taxon>
        <taxon>Enterocloster</taxon>
    </lineage>
</organism>